<dbReference type="GO" id="GO:0031410">
    <property type="term" value="C:cytoplasmic vesicle"/>
    <property type="evidence" value="ECO:0007669"/>
    <property type="project" value="TreeGrafter"/>
</dbReference>
<comment type="caution">
    <text evidence="2">The sequence shown here is derived from an EMBL/GenBank/DDBJ whole genome shotgun (WGS) entry which is preliminary data.</text>
</comment>
<dbReference type="Gene3D" id="2.60.40.10">
    <property type="entry name" value="Immunoglobulins"/>
    <property type="match status" value="10"/>
</dbReference>
<dbReference type="InterPro" id="IPR013783">
    <property type="entry name" value="Ig-like_fold"/>
</dbReference>
<keyword evidence="1" id="KW-0732">Signal</keyword>
<dbReference type="InterPro" id="IPR029865">
    <property type="entry name" value="KIAA0319-like"/>
</dbReference>
<proteinExistence type="predicted"/>
<organism evidence="2 3">
    <name type="scientific">Chitinophaga skermanii</name>
    <dbReference type="NCBI Taxonomy" id="331697"/>
    <lineage>
        <taxon>Bacteria</taxon>
        <taxon>Pseudomonadati</taxon>
        <taxon>Bacteroidota</taxon>
        <taxon>Chitinophagia</taxon>
        <taxon>Chitinophagales</taxon>
        <taxon>Chitinophagaceae</taxon>
        <taxon>Chitinophaga</taxon>
    </lineage>
</organism>
<dbReference type="PANTHER" id="PTHR46182">
    <property type="entry name" value="FI19480P1"/>
    <property type="match status" value="1"/>
</dbReference>
<dbReference type="Pfam" id="PF22352">
    <property type="entry name" value="K319L-like_PKD"/>
    <property type="match status" value="3"/>
</dbReference>
<dbReference type="EMBL" id="QLLL01000002">
    <property type="protein sequence ID" value="RAJ08679.1"/>
    <property type="molecule type" value="Genomic_DNA"/>
</dbReference>
<accession>A0A327QVQ1</accession>
<name>A0A327QVQ1_9BACT</name>
<evidence type="ECO:0000256" key="1">
    <source>
        <dbReference type="SAM" id="SignalP"/>
    </source>
</evidence>
<sequence length="1468" mass="150839">MTVRFRLLILVFVLILGALNANGQNCTINAGVATSVCPNQPFTLAGTSSGLVAEAPVWSQVGGPTVTITSPTSLNTAVTGYSPGNTYRFRLSSKCVDGSLIFDEVVYTTHRLTTANAGPDMIVCPSAATVFGNAVAAGETGTWTTVSGNSVSFTSGNRNKNELPITVSTTNAGNTTLRWTITSSSNSCVSTDDVVISNGAGVSPVTAGPNQSLSNCYTSTQSATLAGSYAGTGVNGQIGTWTMVSGPNKATIANKNQNNTGISNLIEGTYVFRWTVTGNCVNGSAEVTITVPAGTQSVTNVGASTLTYCDGRTSTVLTGVSPSYTNEVVTWTRTSGVGTISSPNSPSTEVTGLNGSTSVFTYRIQNSVTGCASSNTVTINYTTPPTVTASSPIIAACDVTNVSVPFTFTGGNQRQWSLISGPAGSTLGGSTGTTAYTNATSPIAVNGLTVPGTYVVRIRNTTNNGNGGCSDAFADVYIEVSKTPTASNAGTRQVLACNVYETHLAGNVPVNGKGTWSQVAGPNTAVMADKADPTTLISGLTNGVYTFRWIISGNVGCPNQQSDVQVVVANTTPTAAAAGENVTICNGTPYILTGNTPVLNETGTWSVSPTGPTFSSVNDPRAVVNGMTANREYTFTWNIRNACAQNNATVKVTTSNTAGPKQAVAGPDQCLARNSVTFTLAGNQPTNGEAGTWTKVSGPTGTITNPSLYNTTVTAVQPGTYVFEWVLSRNLCIPTRDTVLVTVSDATSKSVAGTNQTLCGQTVINLSGNVPTVGVGTWSQVEGPGGIIITNPSSNTTTVTNVTDGRYAFRWTITNGACPTETSDVKIEFATPPTQANAGTNFEVCDVTTSNLNANTITNGTGTWSVVSGPSTPTITGINNPQAAIGALKYGTYVFRWTAVGSPNCPPSTSTVTVTVNQSADIPAGNQNLCNVNTTTLTGNESSTGTWTQTSGPSSTITRTANNAAVVTGMTPGTYVFRYTIPATANCATSYKEITVVNSAPASVADAGPDQALCLATAATTRSATMAAITPTVGTGTWTTDVRPSGSTAPTFTASTSPTTNINGLVVGTYIFKWTVRNGNCSVTGDVVRVVVTKEPSNADAGVDQVNGCTQKIFMAGVEPAVGIGTWSLVSGPNTPTFDMPNSATTQVLNTVPGTYVFRWTVSNGAGCAVKTDDVQVVVTSLPATTANGNVAGSNLNLCNTGSGAALNLIGSNPNATETGEWAWVDNPSNAIITSPTTPFTSMLGLNEGVHRVRWTITNGSCTSSDTLTVRVWDQPTTATTAGTVQACLYAPVVLNGNNPTKGTGTWSFVSGPSTTTTFSNPNQHNANLNGAQAGTYQYMWTISNGVCPASTAYTTVEVEDCRIAVAKSASTPIQNADGSYNVTFTFNVSNPGSKIEVNDVQVTDDLTGVFKDAKSFAVQSVTATGPLSTSVNAAFDGRTNVNLLSSGATLAASASATITVIVKVNLN</sequence>
<feature type="chain" id="PRO_5016312310" evidence="1">
    <location>
        <begin position="24"/>
        <end position="1468"/>
    </location>
</feature>
<dbReference type="PANTHER" id="PTHR46182:SF2">
    <property type="entry name" value="FI19480P1"/>
    <property type="match status" value="1"/>
</dbReference>
<gene>
    <name evidence="2" type="ORF">LX64_01333</name>
</gene>
<evidence type="ECO:0000313" key="3">
    <source>
        <dbReference type="Proteomes" id="UP000249547"/>
    </source>
</evidence>
<dbReference type="RefSeq" id="WP_111596801.1">
    <property type="nucleotide sequence ID" value="NZ_QLLL01000002.1"/>
</dbReference>
<reference evidence="2 3" key="1">
    <citation type="submission" date="2018-06" db="EMBL/GenBank/DDBJ databases">
        <title>Genomic Encyclopedia of Archaeal and Bacterial Type Strains, Phase II (KMG-II): from individual species to whole genera.</title>
        <authorList>
            <person name="Goeker M."/>
        </authorList>
    </citation>
    <scope>NUCLEOTIDE SEQUENCE [LARGE SCALE GENOMIC DNA]</scope>
    <source>
        <strain evidence="2 3">DSM 23857</strain>
    </source>
</reference>
<protein>
    <submittedName>
        <fullName evidence="2">Uncharacterized protein</fullName>
    </submittedName>
</protein>
<dbReference type="Proteomes" id="UP000249547">
    <property type="component" value="Unassembled WGS sequence"/>
</dbReference>
<evidence type="ECO:0000313" key="2">
    <source>
        <dbReference type="EMBL" id="RAJ08679.1"/>
    </source>
</evidence>
<dbReference type="GO" id="GO:0016020">
    <property type="term" value="C:membrane"/>
    <property type="evidence" value="ECO:0007669"/>
    <property type="project" value="TreeGrafter"/>
</dbReference>
<feature type="signal peptide" evidence="1">
    <location>
        <begin position="1"/>
        <end position="23"/>
    </location>
</feature>
<keyword evidence="3" id="KW-1185">Reference proteome</keyword>
<dbReference type="OrthoDB" id="5726170at2"/>